<evidence type="ECO:0000313" key="1">
    <source>
        <dbReference type="EMBL" id="QDV49888.1"/>
    </source>
</evidence>
<accession>A0A518I9T2</accession>
<dbReference type="KEGG" id="gfm:Enr17x_19090"/>
<evidence type="ECO:0000313" key="2">
    <source>
        <dbReference type="Proteomes" id="UP000318313"/>
    </source>
</evidence>
<keyword evidence="2" id="KW-1185">Reference proteome</keyword>
<reference evidence="1 2" key="1">
    <citation type="submission" date="2019-03" db="EMBL/GenBank/DDBJ databases">
        <title>Deep-cultivation of Planctomycetes and their phenomic and genomic characterization uncovers novel biology.</title>
        <authorList>
            <person name="Wiegand S."/>
            <person name="Jogler M."/>
            <person name="Boedeker C."/>
            <person name="Pinto D."/>
            <person name="Vollmers J."/>
            <person name="Rivas-Marin E."/>
            <person name="Kohn T."/>
            <person name="Peeters S.H."/>
            <person name="Heuer A."/>
            <person name="Rast P."/>
            <person name="Oberbeckmann S."/>
            <person name="Bunk B."/>
            <person name="Jeske O."/>
            <person name="Meyerdierks A."/>
            <person name="Storesund J.E."/>
            <person name="Kallscheuer N."/>
            <person name="Luecker S."/>
            <person name="Lage O.M."/>
            <person name="Pohl T."/>
            <person name="Merkel B.J."/>
            <person name="Hornburger P."/>
            <person name="Mueller R.-W."/>
            <person name="Bruemmer F."/>
            <person name="Labrenz M."/>
            <person name="Spormann A.M."/>
            <person name="Op den Camp H."/>
            <person name="Overmann J."/>
            <person name="Amann R."/>
            <person name="Jetten M.S.M."/>
            <person name="Mascher T."/>
            <person name="Medema M.H."/>
            <person name="Devos D.P."/>
            <person name="Kaster A.-K."/>
            <person name="Ovreas L."/>
            <person name="Rohde M."/>
            <person name="Galperin M.Y."/>
            <person name="Jogler C."/>
        </authorList>
    </citation>
    <scope>NUCLEOTIDE SEQUENCE [LARGE SCALE GENOMIC DNA]</scope>
    <source>
        <strain evidence="1 2">Enr17</strain>
    </source>
</reference>
<dbReference type="RefSeq" id="WP_145307994.1">
    <property type="nucleotide sequence ID" value="NZ_CP037452.1"/>
</dbReference>
<dbReference type="Proteomes" id="UP000318313">
    <property type="component" value="Chromosome"/>
</dbReference>
<proteinExistence type="predicted"/>
<dbReference type="EMBL" id="CP037452">
    <property type="protein sequence ID" value="QDV49888.1"/>
    <property type="molecule type" value="Genomic_DNA"/>
</dbReference>
<protein>
    <submittedName>
        <fullName evidence="1">Uncharacterized protein</fullName>
    </submittedName>
</protein>
<organism evidence="1 2">
    <name type="scientific">Gimesia fumaroli</name>
    <dbReference type="NCBI Taxonomy" id="2527976"/>
    <lineage>
        <taxon>Bacteria</taxon>
        <taxon>Pseudomonadati</taxon>
        <taxon>Planctomycetota</taxon>
        <taxon>Planctomycetia</taxon>
        <taxon>Planctomycetales</taxon>
        <taxon>Planctomycetaceae</taxon>
        <taxon>Gimesia</taxon>
    </lineage>
</organism>
<gene>
    <name evidence="1" type="ORF">Enr17x_19090</name>
</gene>
<name>A0A518I9T2_9PLAN</name>
<dbReference type="AlphaFoldDB" id="A0A518I9T2"/>
<sequence length="222" mass="24992">MNRLQMKLDVVFHHDVLFGVELLDPVTLKQVYRGFKIAAIGLKSEPFLTQSGIFVWHAENDENLQKITIDPGHRPFTPIELSAAEMQGLPPARPLKSVVLSPTVNYPFSDGVTGLVGTVIRARTDREPITDAVILLQWKDEEHGWLGASTESHSNANGDFVAVLRLTPTQSPQLFEGLMIVRLQVNWKSEQRYSEKFTVSLGKVTRPTSMNDQTFIWDELHS</sequence>
<dbReference type="OrthoDB" id="8780237at2"/>